<accession>A0ABP4VFJ5</accession>
<sequence>MVVQSNGHLSPLPLDRDLRSLGPRDRVRPGDGAARAVLDAWGGPVGEHAVVGRQRFWTPLRVIMMFAVLFLALGFFSKAACLVTTSPTDGSAPGLNWTGQQYYKACYADPLPLYAVQGLDSGELPYRYMWVGDDGGARYMEYPVVSGMFQYVTAQAAQAWHAVAPGGPIEVVKYFVLGCVILAFLWMVAVWATYLSAGRRPWDTLLMAASPLIIFQAFTNYDLMAVAFASVALLLWARSRPVWTGVVLGIGVAAKLYPLFLFGALLVVAIRRRRFVDLGKAAVAAVAAWLAVNLPIMIPFPEGWREFFRLNSDRPANPESIYAVMQTLTGWQGFDAGRAAGEAPATLNTVSLVLFALGCVAVLVIGLTAATTPRIAQLAFLIVAVFLLTNKVWSPQYSLWLVPLAVLAVPRARLLVPWMVFDALLWVAHMSYFHGVANKGIGPETFHPLVLVRDLMVVAICVVVIREIYRPHLDLVRMAHQGTPEGPDPLAGVLADPGEPLVGPTVQENDDRDDDDRDDDHDDDEARGVRQTEGTTG</sequence>
<feature type="transmembrane region" description="Helical" evidence="9">
    <location>
        <begin position="281"/>
        <end position="300"/>
    </location>
</feature>
<evidence type="ECO:0000256" key="9">
    <source>
        <dbReference type="SAM" id="Phobius"/>
    </source>
</evidence>
<evidence type="ECO:0000256" key="2">
    <source>
        <dbReference type="ARBA" id="ARBA00022475"/>
    </source>
</evidence>
<comment type="subcellular location">
    <subcellularLocation>
        <location evidence="1">Cell membrane</location>
        <topology evidence="1">Multi-pass membrane protein</topology>
    </subcellularLocation>
</comment>
<proteinExistence type="inferred from homology"/>
<protein>
    <submittedName>
        <fullName evidence="10">Glycosyltransferase family 87 protein</fullName>
    </submittedName>
</protein>
<evidence type="ECO:0000256" key="7">
    <source>
        <dbReference type="ARBA" id="ARBA00024033"/>
    </source>
</evidence>
<dbReference type="Proteomes" id="UP001500383">
    <property type="component" value="Unassembled WGS sequence"/>
</dbReference>
<evidence type="ECO:0000313" key="10">
    <source>
        <dbReference type="EMBL" id="GAA1721838.1"/>
    </source>
</evidence>
<evidence type="ECO:0000256" key="1">
    <source>
        <dbReference type="ARBA" id="ARBA00004651"/>
    </source>
</evidence>
<gene>
    <name evidence="10" type="ORF">GCM10009831_35070</name>
</gene>
<evidence type="ECO:0000256" key="5">
    <source>
        <dbReference type="ARBA" id="ARBA00022989"/>
    </source>
</evidence>
<feature type="transmembrane region" description="Helical" evidence="9">
    <location>
        <begin position="375"/>
        <end position="393"/>
    </location>
</feature>
<organism evidence="10 11">
    <name type="scientific">Dietzia cercidiphylli</name>
    <dbReference type="NCBI Taxonomy" id="498199"/>
    <lineage>
        <taxon>Bacteria</taxon>
        <taxon>Bacillati</taxon>
        <taxon>Actinomycetota</taxon>
        <taxon>Actinomycetes</taxon>
        <taxon>Mycobacteriales</taxon>
        <taxon>Dietziaceae</taxon>
        <taxon>Dietzia</taxon>
    </lineage>
</organism>
<feature type="region of interest" description="Disordered" evidence="8">
    <location>
        <begin position="486"/>
        <end position="537"/>
    </location>
</feature>
<dbReference type="EMBL" id="BAAAQG010000024">
    <property type="protein sequence ID" value="GAA1721838.1"/>
    <property type="molecule type" value="Genomic_DNA"/>
</dbReference>
<feature type="transmembrane region" description="Helical" evidence="9">
    <location>
        <begin position="349"/>
        <end position="369"/>
    </location>
</feature>
<comment type="caution">
    <text evidence="10">The sequence shown here is derived from an EMBL/GenBank/DDBJ whole genome shotgun (WGS) entry which is preliminary data.</text>
</comment>
<keyword evidence="3" id="KW-0808">Transferase</keyword>
<comment type="similarity">
    <text evidence="7">Belongs to the glycosyltransferase 87 family.</text>
</comment>
<keyword evidence="11" id="KW-1185">Reference proteome</keyword>
<keyword evidence="5 9" id="KW-1133">Transmembrane helix</keyword>
<feature type="transmembrane region" description="Helical" evidence="9">
    <location>
        <begin position="62"/>
        <end position="85"/>
    </location>
</feature>
<dbReference type="Pfam" id="PF09594">
    <property type="entry name" value="GT87"/>
    <property type="match status" value="1"/>
</dbReference>
<feature type="transmembrane region" description="Helical" evidence="9">
    <location>
        <begin position="174"/>
        <end position="197"/>
    </location>
</feature>
<feature type="compositionally biased region" description="Basic and acidic residues" evidence="8">
    <location>
        <begin position="14"/>
        <end position="29"/>
    </location>
</feature>
<feature type="region of interest" description="Disordered" evidence="8">
    <location>
        <begin position="1"/>
        <end position="29"/>
    </location>
</feature>
<feature type="transmembrane region" description="Helical" evidence="9">
    <location>
        <begin position="414"/>
        <end position="434"/>
    </location>
</feature>
<name>A0ABP4VFJ5_9ACTN</name>
<evidence type="ECO:0000256" key="8">
    <source>
        <dbReference type="SAM" id="MobiDB-lite"/>
    </source>
</evidence>
<dbReference type="InterPro" id="IPR016570">
    <property type="entry name" value="UCP010361"/>
</dbReference>
<feature type="compositionally biased region" description="Acidic residues" evidence="8">
    <location>
        <begin position="508"/>
        <end position="523"/>
    </location>
</feature>
<keyword evidence="4 9" id="KW-0812">Transmembrane</keyword>
<keyword evidence="2" id="KW-1003">Cell membrane</keyword>
<reference evidence="11" key="1">
    <citation type="journal article" date="2019" name="Int. J. Syst. Evol. Microbiol.">
        <title>The Global Catalogue of Microorganisms (GCM) 10K type strain sequencing project: providing services to taxonomists for standard genome sequencing and annotation.</title>
        <authorList>
            <consortium name="The Broad Institute Genomics Platform"/>
            <consortium name="The Broad Institute Genome Sequencing Center for Infectious Disease"/>
            <person name="Wu L."/>
            <person name="Ma J."/>
        </authorList>
    </citation>
    <scope>NUCLEOTIDE SEQUENCE [LARGE SCALE GENOMIC DNA]</scope>
    <source>
        <strain evidence="11">JCM 16002</strain>
    </source>
</reference>
<evidence type="ECO:0000256" key="3">
    <source>
        <dbReference type="ARBA" id="ARBA00022679"/>
    </source>
</evidence>
<feature type="transmembrane region" description="Helical" evidence="9">
    <location>
        <begin position="446"/>
        <end position="469"/>
    </location>
</feature>
<evidence type="ECO:0000313" key="11">
    <source>
        <dbReference type="Proteomes" id="UP001500383"/>
    </source>
</evidence>
<evidence type="ECO:0000256" key="4">
    <source>
        <dbReference type="ARBA" id="ARBA00022692"/>
    </source>
</evidence>
<keyword evidence="6 9" id="KW-0472">Membrane</keyword>
<evidence type="ECO:0000256" key="6">
    <source>
        <dbReference type="ARBA" id="ARBA00023136"/>
    </source>
</evidence>
<dbReference type="PIRSF" id="PIRSF010361">
    <property type="entry name" value="UCP010361"/>
    <property type="match status" value="1"/>
</dbReference>
<feature type="transmembrane region" description="Helical" evidence="9">
    <location>
        <begin position="243"/>
        <end position="269"/>
    </location>
</feature>
<feature type="transmembrane region" description="Helical" evidence="9">
    <location>
        <begin position="218"/>
        <end position="237"/>
    </location>
</feature>
<dbReference type="InterPro" id="IPR018584">
    <property type="entry name" value="GT87"/>
</dbReference>